<protein>
    <submittedName>
        <fullName evidence="2">Uncharacterized protein</fullName>
    </submittedName>
</protein>
<feature type="signal peptide" evidence="1">
    <location>
        <begin position="1"/>
        <end position="28"/>
    </location>
</feature>
<accession>A0A835Z3W1</accession>
<organism evidence="2 3">
    <name type="scientific">Tribonema minus</name>
    <dbReference type="NCBI Taxonomy" id="303371"/>
    <lineage>
        <taxon>Eukaryota</taxon>
        <taxon>Sar</taxon>
        <taxon>Stramenopiles</taxon>
        <taxon>Ochrophyta</taxon>
        <taxon>PX clade</taxon>
        <taxon>Xanthophyceae</taxon>
        <taxon>Tribonematales</taxon>
        <taxon>Tribonemataceae</taxon>
        <taxon>Tribonema</taxon>
    </lineage>
</organism>
<dbReference type="AlphaFoldDB" id="A0A835Z3W1"/>
<keyword evidence="3" id="KW-1185">Reference proteome</keyword>
<reference evidence="2" key="1">
    <citation type="submission" date="2021-02" db="EMBL/GenBank/DDBJ databases">
        <title>First Annotated Genome of the Yellow-green Alga Tribonema minus.</title>
        <authorList>
            <person name="Mahan K.M."/>
        </authorList>
    </citation>
    <scope>NUCLEOTIDE SEQUENCE</scope>
    <source>
        <strain evidence="2">UTEX B ZZ1240</strain>
    </source>
</reference>
<keyword evidence="1" id="KW-0732">Signal</keyword>
<sequence>MRSSGIAIASTAVFALAALITQGRTVQGAVCKCNLRAVSEMEQLYFTAAGPPASAPALSLYARCTGCRMTGAVAPSLPAGKEAMTSTTAIIDAACNKLLKEPIGFVTYKLNSATTTCSSQRNITIGASTRATLLIDKPGTIISKLGFIVQSGGSLIIRAASGVNKAPSLTMQYSVGTLSDWYDPDKFPAVGKLIAGPGDGGAIYVLPGGIVEVRVPITFLNNYAHSFGGAVENAGTLTFFEPALFKGNTIGTHPKKEPPIAGGAILAIGVLLATLEGNTRFHQNMAHVMSRVNAISGEPYLFSGRGGAFYLYDSTVLFKAGGSTTFAANKADYVGGALTVASSNVTVNGDISFSYNQQQMPRQSLHRDDHYRHLCHAVQLMQQMDLLVCVGSQECVACQLNRLCSGLALLAFVSLPRWPLATISETQVFGPGFTDNIATDLIWDCANVQYNHKDPANPYYEHNCQKFNSSEPPRLLHIASANNLPQDTPTRIVFACAAPIGGKPSDYMIADFNQNIFLQVGVLSTQPPASPQCA</sequence>
<evidence type="ECO:0000313" key="2">
    <source>
        <dbReference type="EMBL" id="KAG5186786.1"/>
    </source>
</evidence>
<name>A0A835Z3W1_9STRA</name>
<evidence type="ECO:0000256" key="1">
    <source>
        <dbReference type="SAM" id="SignalP"/>
    </source>
</evidence>
<evidence type="ECO:0000313" key="3">
    <source>
        <dbReference type="Proteomes" id="UP000664859"/>
    </source>
</evidence>
<gene>
    <name evidence="2" type="ORF">JKP88DRAFT_254311</name>
</gene>
<comment type="caution">
    <text evidence="2">The sequence shown here is derived from an EMBL/GenBank/DDBJ whole genome shotgun (WGS) entry which is preliminary data.</text>
</comment>
<dbReference type="EMBL" id="JAFCMP010000102">
    <property type="protein sequence ID" value="KAG5186786.1"/>
    <property type="molecule type" value="Genomic_DNA"/>
</dbReference>
<dbReference type="Proteomes" id="UP000664859">
    <property type="component" value="Unassembled WGS sequence"/>
</dbReference>
<feature type="chain" id="PRO_5032360784" evidence="1">
    <location>
        <begin position="29"/>
        <end position="534"/>
    </location>
</feature>
<proteinExistence type="predicted"/>